<dbReference type="PANTHER" id="PTHR23189">
    <property type="entry name" value="RNA RECOGNITION MOTIF-CONTAINING"/>
    <property type="match status" value="1"/>
</dbReference>
<dbReference type="PROSITE" id="PS50102">
    <property type="entry name" value="RRM"/>
    <property type="match status" value="2"/>
</dbReference>
<dbReference type="AlphaFoldDB" id="A0A9Q0RXQ7"/>
<reference evidence="7" key="1">
    <citation type="submission" date="2022-07" db="EMBL/GenBank/DDBJ databases">
        <authorList>
            <person name="Trinca V."/>
            <person name="Uliana J.V.C."/>
            <person name="Torres T.T."/>
            <person name="Ward R.J."/>
            <person name="Monesi N."/>
        </authorList>
    </citation>
    <scope>NUCLEOTIDE SEQUENCE</scope>
    <source>
        <strain evidence="7">HSMRA1968</strain>
        <tissue evidence="7">Whole embryos</tissue>
    </source>
</reference>
<dbReference type="InterPro" id="IPR012975">
    <property type="entry name" value="NOPS"/>
</dbReference>
<dbReference type="EMBL" id="WJQU01000004">
    <property type="protein sequence ID" value="KAJ6636158.1"/>
    <property type="molecule type" value="Genomic_DNA"/>
</dbReference>
<dbReference type="SUPFAM" id="SSF54928">
    <property type="entry name" value="RNA-binding domain, RBD"/>
    <property type="match status" value="1"/>
</dbReference>
<evidence type="ECO:0000256" key="4">
    <source>
        <dbReference type="SAM" id="Coils"/>
    </source>
</evidence>
<protein>
    <submittedName>
        <fullName evidence="7">Hrp65 protein</fullName>
    </submittedName>
</protein>
<dbReference type="InterPro" id="IPR000504">
    <property type="entry name" value="RRM_dom"/>
</dbReference>
<evidence type="ECO:0000256" key="2">
    <source>
        <dbReference type="ARBA" id="ARBA00022884"/>
    </source>
</evidence>
<dbReference type="Proteomes" id="UP001151699">
    <property type="component" value="Chromosome C"/>
</dbReference>
<feature type="region of interest" description="Disordered" evidence="5">
    <location>
        <begin position="450"/>
        <end position="485"/>
    </location>
</feature>
<organism evidence="7 8">
    <name type="scientific">Pseudolycoriella hygida</name>
    <dbReference type="NCBI Taxonomy" id="35572"/>
    <lineage>
        <taxon>Eukaryota</taxon>
        <taxon>Metazoa</taxon>
        <taxon>Ecdysozoa</taxon>
        <taxon>Arthropoda</taxon>
        <taxon>Hexapoda</taxon>
        <taxon>Insecta</taxon>
        <taxon>Pterygota</taxon>
        <taxon>Neoptera</taxon>
        <taxon>Endopterygota</taxon>
        <taxon>Diptera</taxon>
        <taxon>Nematocera</taxon>
        <taxon>Sciaroidea</taxon>
        <taxon>Sciaridae</taxon>
        <taxon>Pseudolycoriella</taxon>
    </lineage>
</organism>
<proteinExistence type="predicted"/>
<feature type="coiled-coil region" evidence="4">
    <location>
        <begin position="344"/>
        <end position="371"/>
    </location>
</feature>
<sequence length="485" mass="55837">MEDSIEEWSCIEDLNKNAAEESENTIEEVAKVVEPQPSDTVPSGQSKNGGTTSKSKSGQNRNRNKKDKSDKTDDKGDNGQKQPTKQSNGEENRRNQQNNANKHRGEDYMIINKIKNLRGPFFDIGPIDHEEIKFSGRNRLYVGNLSNDITEENLKQLFKPYGKIDDIFLNTDKTFCFVKVDYRANAEKAKLELDGSMHMNRTIRVRFAPNATTIKVKNLSSHISNELLYRAFEVFGKVERAVIIVDDRGKPAGEGIVEFARKSSAMSAIRFCSEKSYFLTSSLRPCIVELLEHIDDTDGVPERTFNKKHSDFNVARQLGPRIAYEGSFEHEYALRWKQLHELYKQKQEALKQEMLIEAEKLEAQMEYARFEHETEVLRQRLRLREGGNSRRNEYELKEHLQRQMQYNMAHHIGMREADLLQRQQQNAILMQVAQVQQLFSMLDVQNGQHMGHGNATGYNSGRNQANNEKSKSSRKKSNQNGTTKR</sequence>
<dbReference type="Gene3D" id="3.30.70.330">
    <property type="match status" value="2"/>
</dbReference>
<evidence type="ECO:0000259" key="6">
    <source>
        <dbReference type="PROSITE" id="PS50102"/>
    </source>
</evidence>
<evidence type="ECO:0000256" key="5">
    <source>
        <dbReference type="SAM" id="MobiDB-lite"/>
    </source>
</evidence>
<accession>A0A9Q0RXQ7</accession>
<keyword evidence="8" id="KW-1185">Reference proteome</keyword>
<dbReference type="InterPro" id="IPR012677">
    <property type="entry name" value="Nucleotide-bd_a/b_plait_sf"/>
</dbReference>
<evidence type="ECO:0000256" key="3">
    <source>
        <dbReference type="PROSITE-ProRule" id="PRU00176"/>
    </source>
</evidence>
<keyword evidence="1" id="KW-0677">Repeat</keyword>
<feature type="domain" description="RRM" evidence="6">
    <location>
        <begin position="138"/>
        <end position="210"/>
    </location>
</feature>
<dbReference type="Gene3D" id="6.10.250.1170">
    <property type="match status" value="1"/>
</dbReference>
<evidence type="ECO:0000313" key="7">
    <source>
        <dbReference type="EMBL" id="KAJ6636158.1"/>
    </source>
</evidence>
<feature type="region of interest" description="Disordered" evidence="5">
    <location>
        <begin position="15"/>
        <end position="107"/>
    </location>
</feature>
<feature type="compositionally biased region" description="Polar residues" evidence="5">
    <location>
        <begin position="456"/>
        <end position="465"/>
    </location>
</feature>
<dbReference type="InterPro" id="IPR035979">
    <property type="entry name" value="RBD_domain_sf"/>
</dbReference>
<feature type="domain" description="RRM" evidence="6">
    <location>
        <begin position="212"/>
        <end position="293"/>
    </location>
</feature>
<evidence type="ECO:0000256" key="1">
    <source>
        <dbReference type="ARBA" id="ARBA00022737"/>
    </source>
</evidence>
<feature type="compositionally biased region" description="Low complexity" evidence="5">
    <location>
        <begin position="43"/>
        <end position="60"/>
    </location>
</feature>
<dbReference type="Pfam" id="PF08075">
    <property type="entry name" value="NOPS"/>
    <property type="match status" value="1"/>
</dbReference>
<gene>
    <name evidence="7" type="primary">HRP65_0</name>
    <name evidence="7" type="ORF">Bhyg_14745</name>
</gene>
<feature type="compositionally biased region" description="Basic residues" evidence="5">
    <location>
        <begin position="472"/>
        <end position="485"/>
    </location>
</feature>
<dbReference type="SMART" id="SM00360">
    <property type="entry name" value="RRM"/>
    <property type="match status" value="2"/>
</dbReference>
<dbReference type="FunFam" id="3.30.70.330:FF:000513">
    <property type="entry name" value="Splicing factor, proline-and glutamine-rich"/>
    <property type="match status" value="1"/>
</dbReference>
<keyword evidence="4" id="KW-0175">Coiled coil</keyword>
<comment type="caution">
    <text evidence="7">The sequence shown here is derived from an EMBL/GenBank/DDBJ whole genome shotgun (WGS) entry which is preliminary data.</text>
</comment>
<keyword evidence="2 3" id="KW-0694">RNA-binding</keyword>
<dbReference type="GO" id="GO:0005634">
    <property type="term" value="C:nucleus"/>
    <property type="evidence" value="ECO:0007669"/>
    <property type="project" value="UniProtKB-ARBA"/>
</dbReference>
<evidence type="ECO:0000313" key="8">
    <source>
        <dbReference type="Proteomes" id="UP001151699"/>
    </source>
</evidence>
<feature type="compositionally biased region" description="Basic and acidic residues" evidence="5">
    <location>
        <begin position="67"/>
        <end position="78"/>
    </location>
</feature>
<dbReference type="OrthoDB" id="10067824at2759"/>
<dbReference type="FunFam" id="3.30.70.330:FF:000043">
    <property type="entry name" value="paraspeckle component 1 isoform X1"/>
    <property type="match status" value="1"/>
</dbReference>
<dbReference type="GO" id="GO:0003723">
    <property type="term" value="F:RNA binding"/>
    <property type="evidence" value="ECO:0007669"/>
    <property type="project" value="UniProtKB-UniRule"/>
</dbReference>
<dbReference type="CDD" id="cd12945">
    <property type="entry name" value="NOPS_NONA_like"/>
    <property type="match status" value="1"/>
</dbReference>
<dbReference type="Pfam" id="PF00076">
    <property type="entry name" value="RRM_1"/>
    <property type="match status" value="2"/>
</dbReference>
<name>A0A9Q0RXQ7_9DIPT</name>